<keyword evidence="4 6" id="KW-0862">Zinc</keyword>
<dbReference type="Proteomes" id="UP000494163">
    <property type="component" value="Chromosome 2R"/>
</dbReference>
<dbReference type="Pfam" id="PF07776">
    <property type="entry name" value="zf-AD"/>
    <property type="match status" value="1"/>
</dbReference>
<feature type="domain" description="C2H2-type" evidence="8">
    <location>
        <begin position="494"/>
        <end position="522"/>
    </location>
</feature>
<evidence type="ECO:0000256" key="2">
    <source>
        <dbReference type="ARBA" id="ARBA00022737"/>
    </source>
</evidence>
<dbReference type="Pfam" id="PF13894">
    <property type="entry name" value="zf-C2H2_4"/>
    <property type="match status" value="1"/>
</dbReference>
<dbReference type="Pfam" id="PF00096">
    <property type="entry name" value="zf-C2H2"/>
    <property type="match status" value="4"/>
</dbReference>
<feature type="compositionally biased region" description="Basic and acidic residues" evidence="7">
    <location>
        <begin position="177"/>
        <end position="191"/>
    </location>
</feature>
<dbReference type="PROSITE" id="PS50157">
    <property type="entry name" value="ZINC_FINGER_C2H2_2"/>
    <property type="match status" value="7"/>
</dbReference>
<evidence type="ECO:0000256" key="3">
    <source>
        <dbReference type="ARBA" id="ARBA00022771"/>
    </source>
</evidence>
<dbReference type="SMART" id="SM00355">
    <property type="entry name" value="ZnF_C2H2"/>
    <property type="match status" value="9"/>
</dbReference>
<keyword evidence="3 5" id="KW-0863">Zinc-finger</keyword>
<dbReference type="STRING" id="30019.A0A0M3QUD9"/>
<protein>
    <submittedName>
        <fullName evidence="10">Grau</fullName>
    </submittedName>
</protein>
<evidence type="ECO:0000256" key="7">
    <source>
        <dbReference type="SAM" id="MobiDB-lite"/>
    </source>
</evidence>
<evidence type="ECO:0000256" key="5">
    <source>
        <dbReference type="PROSITE-ProRule" id="PRU00042"/>
    </source>
</evidence>
<dbReference type="FunFam" id="3.30.160.60:FF:000072">
    <property type="entry name" value="zinc finger protein 143 isoform X1"/>
    <property type="match status" value="1"/>
</dbReference>
<evidence type="ECO:0000259" key="8">
    <source>
        <dbReference type="PROSITE" id="PS50157"/>
    </source>
</evidence>
<dbReference type="SUPFAM" id="SSF57667">
    <property type="entry name" value="beta-beta-alpha zinc fingers"/>
    <property type="match status" value="4"/>
</dbReference>
<feature type="domain" description="C2H2-type" evidence="8">
    <location>
        <begin position="286"/>
        <end position="313"/>
    </location>
</feature>
<evidence type="ECO:0000313" key="11">
    <source>
        <dbReference type="Proteomes" id="UP000494163"/>
    </source>
</evidence>
<sequence length="561" mass="64774">MEPQICRLCLRGCTSQMCLQIFGSGDVPNVAEVLRQHFWFEVLPDDVVSKVVCSVCWTQVSEFHQFYVSIQEAQLIYATTPTFKQDPDPDTLSTSWPEEVMLPADQLTVDVDAQLNVNPLDGPEQEQEQDEQPAETKVNIKSERLTPELDASADEQSEEESDDGELIVTRSGRKRKREVDATSKLKADKVKKTAQTKGKRGPIGRRLFKKQQWPPFCKEDEELIKRFIVMGCELCIFLADDFDGIRDHFKEYHPNERPYIKCCGRKLNKRCLIVEHARKHENPDYIKCNDCGKVFSNSSVLRAHYLVHHVPDEECDFQCDECGKRFSRRNLLELHKGSHVPANERKYICPECPKHNAFATEYHMQVHISMQHRKAANVCHVCGKEIKDKAVFEKHVRLHFEDSGPRIKCPRDDCESWLKDEDNLKQHLRRHNDEGKLFICSECGKSCKNSRALIGHKRYSHSNTIYTCEQCGKTFKKDISLKEHMAQHTGEPLYKCPFCPRTFNSNANMHSHKKRMHPNEWDHWRKTKTGSAQKILPSAQVAQMFRDDTMSAAIANSLNVN</sequence>
<evidence type="ECO:0000313" key="10">
    <source>
        <dbReference type="EMBL" id="ALC40493.1"/>
    </source>
</evidence>
<proteinExistence type="predicted"/>
<feature type="binding site" evidence="6">
    <location>
        <position position="6"/>
    </location>
    <ligand>
        <name>Zn(2+)</name>
        <dbReference type="ChEBI" id="CHEBI:29105"/>
    </ligand>
</feature>
<dbReference type="PROSITE" id="PS51915">
    <property type="entry name" value="ZAD"/>
    <property type="match status" value="1"/>
</dbReference>
<dbReference type="OrthoDB" id="8117402at2759"/>
<dbReference type="EMBL" id="CP012524">
    <property type="protein sequence ID" value="ALC40493.1"/>
    <property type="molecule type" value="Genomic_DNA"/>
</dbReference>
<feature type="region of interest" description="Disordered" evidence="7">
    <location>
        <begin position="117"/>
        <end position="200"/>
    </location>
</feature>
<dbReference type="InterPro" id="IPR039970">
    <property type="entry name" value="TF_Grauzone"/>
</dbReference>
<dbReference type="PANTHER" id="PTHR23225">
    <property type="entry name" value="ZINC FINGER PROTEIN"/>
    <property type="match status" value="1"/>
</dbReference>
<feature type="compositionally biased region" description="Acidic residues" evidence="7">
    <location>
        <begin position="123"/>
        <end position="133"/>
    </location>
</feature>
<organism evidence="10 11">
    <name type="scientific">Drosophila busckii</name>
    <name type="common">Fruit fly</name>
    <dbReference type="NCBI Taxonomy" id="30019"/>
    <lineage>
        <taxon>Eukaryota</taxon>
        <taxon>Metazoa</taxon>
        <taxon>Ecdysozoa</taxon>
        <taxon>Arthropoda</taxon>
        <taxon>Hexapoda</taxon>
        <taxon>Insecta</taxon>
        <taxon>Pterygota</taxon>
        <taxon>Neoptera</taxon>
        <taxon>Endopterygota</taxon>
        <taxon>Diptera</taxon>
        <taxon>Brachycera</taxon>
        <taxon>Muscomorpha</taxon>
        <taxon>Ephydroidea</taxon>
        <taxon>Drosophilidae</taxon>
        <taxon>Drosophila</taxon>
    </lineage>
</organism>
<feature type="domain" description="ZAD" evidence="9">
    <location>
        <begin position="4"/>
        <end position="80"/>
    </location>
</feature>
<accession>A0A0M3QUD9</accession>
<keyword evidence="11" id="KW-1185">Reference proteome</keyword>
<dbReference type="InterPro" id="IPR036236">
    <property type="entry name" value="Znf_C2H2_sf"/>
</dbReference>
<evidence type="ECO:0000256" key="6">
    <source>
        <dbReference type="PROSITE-ProRule" id="PRU01263"/>
    </source>
</evidence>
<evidence type="ECO:0000259" key="9">
    <source>
        <dbReference type="PROSITE" id="PS51915"/>
    </source>
</evidence>
<dbReference type="PANTHER" id="PTHR23225:SF2">
    <property type="entry name" value="AT09679P-RELATED"/>
    <property type="match status" value="1"/>
</dbReference>
<dbReference type="OMA" id="WFEVSPN"/>
<feature type="binding site" evidence="6">
    <location>
        <position position="9"/>
    </location>
    <ligand>
        <name>Zn(2+)</name>
        <dbReference type="ChEBI" id="CHEBI:29105"/>
    </ligand>
</feature>
<keyword evidence="2" id="KW-0677">Repeat</keyword>
<dbReference type="Gene3D" id="3.30.160.60">
    <property type="entry name" value="Classic Zinc Finger"/>
    <property type="match status" value="6"/>
</dbReference>
<feature type="domain" description="C2H2-type" evidence="8">
    <location>
        <begin position="407"/>
        <end position="436"/>
    </location>
</feature>
<feature type="binding site" evidence="6">
    <location>
        <position position="56"/>
    </location>
    <ligand>
        <name>Zn(2+)</name>
        <dbReference type="ChEBI" id="CHEBI:29105"/>
    </ligand>
</feature>
<keyword evidence="1 6" id="KW-0479">Metal-binding</keyword>
<evidence type="ECO:0000256" key="1">
    <source>
        <dbReference type="ARBA" id="ARBA00022723"/>
    </source>
</evidence>
<feature type="compositionally biased region" description="Basic and acidic residues" evidence="7">
    <location>
        <begin position="138"/>
        <end position="147"/>
    </location>
</feature>
<dbReference type="InterPro" id="IPR013087">
    <property type="entry name" value="Znf_C2H2_type"/>
</dbReference>
<dbReference type="AlphaFoldDB" id="A0A0M3QUD9"/>
<dbReference type="GO" id="GO:0003700">
    <property type="term" value="F:DNA-binding transcription factor activity"/>
    <property type="evidence" value="ECO:0007669"/>
    <property type="project" value="InterPro"/>
</dbReference>
<gene>
    <name evidence="10" type="ORF">Dbus_chr2Rg72</name>
</gene>
<dbReference type="PROSITE" id="PS00028">
    <property type="entry name" value="ZINC_FINGER_C2H2_1"/>
    <property type="match status" value="7"/>
</dbReference>
<dbReference type="Gene3D" id="3.40.1800.20">
    <property type="match status" value="1"/>
</dbReference>
<reference evidence="10 11" key="1">
    <citation type="submission" date="2015-08" db="EMBL/GenBank/DDBJ databases">
        <title>Ancestral chromatin configuration constrains chromatin evolution on differentiating sex chromosomes in Drosophila.</title>
        <authorList>
            <person name="Zhou Q."/>
            <person name="Bachtrog D."/>
        </authorList>
    </citation>
    <scope>NUCLEOTIDE SEQUENCE [LARGE SCALE GENOMIC DNA]</scope>
    <source>
        <tissue evidence="10">Whole larvae</tissue>
    </source>
</reference>
<dbReference type="GO" id="GO:0005634">
    <property type="term" value="C:nucleus"/>
    <property type="evidence" value="ECO:0007669"/>
    <property type="project" value="InterPro"/>
</dbReference>
<name>A0A0M3QUD9_DROBS</name>
<feature type="domain" description="C2H2-type" evidence="8">
    <location>
        <begin position="377"/>
        <end position="404"/>
    </location>
</feature>
<feature type="domain" description="C2H2-type" evidence="8">
    <location>
        <begin position="466"/>
        <end position="493"/>
    </location>
</feature>
<dbReference type="InterPro" id="IPR012934">
    <property type="entry name" value="Znf_AD"/>
</dbReference>
<feature type="compositionally biased region" description="Acidic residues" evidence="7">
    <location>
        <begin position="151"/>
        <end position="165"/>
    </location>
</feature>
<evidence type="ECO:0000256" key="4">
    <source>
        <dbReference type="ARBA" id="ARBA00022833"/>
    </source>
</evidence>
<dbReference type="SUPFAM" id="SSF57716">
    <property type="entry name" value="Glucocorticoid receptor-like (DNA-binding domain)"/>
    <property type="match status" value="1"/>
</dbReference>
<feature type="domain" description="C2H2-type" evidence="8">
    <location>
        <begin position="317"/>
        <end position="344"/>
    </location>
</feature>
<dbReference type="SMART" id="SM00868">
    <property type="entry name" value="zf-AD"/>
    <property type="match status" value="1"/>
</dbReference>
<dbReference type="SMR" id="A0A0M3QUD9"/>
<feature type="binding site" evidence="6">
    <location>
        <position position="53"/>
    </location>
    <ligand>
        <name>Zn(2+)</name>
        <dbReference type="ChEBI" id="CHEBI:29105"/>
    </ligand>
</feature>
<dbReference type="GO" id="GO:0008270">
    <property type="term" value="F:zinc ion binding"/>
    <property type="evidence" value="ECO:0007669"/>
    <property type="project" value="UniProtKB-UniRule"/>
</dbReference>
<feature type="domain" description="C2H2-type" evidence="8">
    <location>
        <begin position="438"/>
        <end position="463"/>
    </location>
</feature>